<keyword evidence="3" id="KW-1185">Reference proteome</keyword>
<comment type="caution">
    <text evidence="2">The sequence shown here is derived from an EMBL/GenBank/DDBJ whole genome shotgun (WGS) entry which is preliminary data.</text>
</comment>
<dbReference type="OrthoDB" id="2419991at2759"/>
<evidence type="ECO:0000313" key="3">
    <source>
        <dbReference type="Proteomes" id="UP000789396"/>
    </source>
</evidence>
<evidence type="ECO:0000313" key="2">
    <source>
        <dbReference type="EMBL" id="CAG8726819.1"/>
    </source>
</evidence>
<protein>
    <submittedName>
        <fullName evidence="2">18775_t:CDS:1</fullName>
    </submittedName>
</protein>
<proteinExistence type="predicted"/>
<dbReference type="Proteomes" id="UP000789396">
    <property type="component" value="Unassembled WGS sequence"/>
</dbReference>
<feature type="non-terminal residue" evidence="2">
    <location>
        <position position="73"/>
    </location>
</feature>
<feature type="compositionally biased region" description="Low complexity" evidence="1">
    <location>
        <begin position="54"/>
        <end position="64"/>
    </location>
</feature>
<dbReference type="AlphaFoldDB" id="A0A9N9NEH3"/>
<reference evidence="2" key="1">
    <citation type="submission" date="2021-06" db="EMBL/GenBank/DDBJ databases">
        <authorList>
            <person name="Kallberg Y."/>
            <person name="Tangrot J."/>
            <person name="Rosling A."/>
        </authorList>
    </citation>
    <scope>NUCLEOTIDE SEQUENCE</scope>
    <source>
        <strain evidence="2">IN212</strain>
    </source>
</reference>
<gene>
    <name evidence="2" type="ORF">RFULGI_LOCUS11836</name>
</gene>
<accession>A0A9N9NEH3</accession>
<sequence>MTTKKREKSSTTLAREKEAENLTAREVFGISADNPYATWRYFNVVGLGIDADTSDTGSDTTDSSYPMTIDTVE</sequence>
<dbReference type="EMBL" id="CAJVPZ010026851">
    <property type="protein sequence ID" value="CAG8726819.1"/>
    <property type="molecule type" value="Genomic_DNA"/>
</dbReference>
<feature type="region of interest" description="Disordered" evidence="1">
    <location>
        <begin position="52"/>
        <end position="73"/>
    </location>
</feature>
<organism evidence="2 3">
    <name type="scientific">Racocetra fulgida</name>
    <dbReference type="NCBI Taxonomy" id="60492"/>
    <lineage>
        <taxon>Eukaryota</taxon>
        <taxon>Fungi</taxon>
        <taxon>Fungi incertae sedis</taxon>
        <taxon>Mucoromycota</taxon>
        <taxon>Glomeromycotina</taxon>
        <taxon>Glomeromycetes</taxon>
        <taxon>Diversisporales</taxon>
        <taxon>Gigasporaceae</taxon>
        <taxon>Racocetra</taxon>
    </lineage>
</organism>
<evidence type="ECO:0000256" key="1">
    <source>
        <dbReference type="SAM" id="MobiDB-lite"/>
    </source>
</evidence>
<name>A0A9N9NEH3_9GLOM</name>